<dbReference type="GO" id="GO:0004518">
    <property type="term" value="F:nuclease activity"/>
    <property type="evidence" value="ECO:0007669"/>
    <property type="project" value="InterPro"/>
</dbReference>
<dbReference type="SUPFAM" id="SSF54060">
    <property type="entry name" value="His-Me finger endonucleases"/>
    <property type="match status" value="1"/>
</dbReference>
<dbReference type="EMBL" id="QKZI01000001">
    <property type="protein sequence ID" value="PZX08317.1"/>
    <property type="molecule type" value="Genomic_DNA"/>
</dbReference>
<keyword evidence="5" id="KW-1185">Reference proteome</keyword>
<evidence type="ECO:0000259" key="3">
    <source>
        <dbReference type="PROSITE" id="PS51841"/>
    </source>
</evidence>
<organism evidence="4 5">
    <name type="scientific">Psychrobacillus insolitus</name>
    <dbReference type="NCBI Taxonomy" id="1461"/>
    <lineage>
        <taxon>Bacteria</taxon>
        <taxon>Bacillati</taxon>
        <taxon>Bacillota</taxon>
        <taxon>Bacilli</taxon>
        <taxon>Bacillales</taxon>
        <taxon>Bacillaceae</taxon>
        <taxon>Psychrobacillus</taxon>
    </lineage>
</organism>
<feature type="region of interest" description="Disordered" evidence="1">
    <location>
        <begin position="1356"/>
        <end position="1375"/>
    </location>
</feature>
<feature type="domain" description="LTD" evidence="3">
    <location>
        <begin position="28"/>
        <end position="156"/>
    </location>
</feature>
<evidence type="ECO:0000256" key="1">
    <source>
        <dbReference type="SAM" id="MobiDB-lite"/>
    </source>
</evidence>
<evidence type="ECO:0000256" key="2">
    <source>
        <dbReference type="SAM" id="SignalP"/>
    </source>
</evidence>
<feature type="chain" id="PRO_5016116376" evidence="2">
    <location>
        <begin position="34"/>
        <end position="1498"/>
    </location>
</feature>
<name>A0A2W7MMG0_9BACI</name>
<proteinExistence type="predicted"/>
<dbReference type="Pfam" id="PF03372">
    <property type="entry name" value="Exo_endo_phos"/>
    <property type="match status" value="1"/>
</dbReference>
<dbReference type="PROSITE" id="PS51841">
    <property type="entry name" value="LTD"/>
    <property type="match status" value="1"/>
</dbReference>
<evidence type="ECO:0000313" key="4">
    <source>
        <dbReference type="EMBL" id="PZX08317.1"/>
    </source>
</evidence>
<dbReference type="OrthoDB" id="9801679at2"/>
<dbReference type="PANTHER" id="PTHR42834">
    <property type="entry name" value="ENDONUCLEASE/EXONUCLEASE/PHOSPHATASE FAMILY PROTEIN (AFU_ORTHOLOGUE AFUA_3G09210)"/>
    <property type="match status" value="1"/>
</dbReference>
<dbReference type="RefSeq" id="WP_111438900.1">
    <property type="nucleotide sequence ID" value="NZ_QKZI01000001.1"/>
</dbReference>
<dbReference type="InterPro" id="IPR007346">
    <property type="entry name" value="Endonuclease-I"/>
</dbReference>
<dbReference type="InterPro" id="IPR044925">
    <property type="entry name" value="His-Me_finger_sf"/>
</dbReference>
<dbReference type="Pfam" id="PF04231">
    <property type="entry name" value="Endonuclease_1"/>
    <property type="match status" value="1"/>
</dbReference>
<dbReference type="InterPro" id="IPR001322">
    <property type="entry name" value="Lamin_tail_dom"/>
</dbReference>
<dbReference type="InterPro" id="IPR059177">
    <property type="entry name" value="GH29D-like_dom"/>
</dbReference>
<dbReference type="Pfam" id="PF13290">
    <property type="entry name" value="CHB_HEX_C_1"/>
    <property type="match status" value="2"/>
</dbReference>
<evidence type="ECO:0000313" key="5">
    <source>
        <dbReference type="Proteomes" id="UP000248646"/>
    </source>
</evidence>
<accession>A0A2W7MMG0</accession>
<dbReference type="Pfam" id="PF00932">
    <property type="entry name" value="LTD"/>
    <property type="match status" value="1"/>
</dbReference>
<dbReference type="PANTHER" id="PTHR42834:SF1">
    <property type="entry name" value="ENDONUCLEASE_EXONUCLEASE_PHOSPHATASE FAMILY PROTEIN (AFU_ORTHOLOGUE AFUA_3G09210)"/>
    <property type="match status" value="1"/>
</dbReference>
<dbReference type="InterPro" id="IPR005135">
    <property type="entry name" value="Endo/exonuclease/phosphatase"/>
</dbReference>
<reference evidence="4 5" key="1">
    <citation type="submission" date="2018-06" db="EMBL/GenBank/DDBJ databases">
        <title>Genomic Encyclopedia of Type Strains, Phase IV (KMG-IV): sequencing the most valuable type-strain genomes for metagenomic binning, comparative biology and taxonomic classification.</title>
        <authorList>
            <person name="Goeker M."/>
        </authorList>
    </citation>
    <scope>NUCLEOTIDE SEQUENCE [LARGE SCALE GENOMIC DNA]</scope>
    <source>
        <strain evidence="4 5">DSM 5</strain>
    </source>
</reference>
<dbReference type="InterPro" id="IPR036691">
    <property type="entry name" value="Endo/exonu/phosph_ase_sf"/>
</dbReference>
<feature type="signal peptide" evidence="2">
    <location>
        <begin position="1"/>
        <end position="33"/>
    </location>
</feature>
<dbReference type="SUPFAM" id="SSF56219">
    <property type="entry name" value="DNase I-like"/>
    <property type="match status" value="1"/>
</dbReference>
<dbReference type="Gene3D" id="3.60.10.10">
    <property type="entry name" value="Endonuclease/exonuclease/phosphatase"/>
    <property type="match status" value="1"/>
</dbReference>
<gene>
    <name evidence="4" type="ORF">C7437_1011441</name>
</gene>
<protein>
    <submittedName>
        <fullName evidence="4">Putative extracellular nuclease</fullName>
    </submittedName>
</protein>
<comment type="caution">
    <text evidence="4">The sequence shown here is derived from an EMBL/GenBank/DDBJ whole genome shotgun (WGS) entry which is preliminary data.</text>
</comment>
<dbReference type="CDD" id="cd04486">
    <property type="entry name" value="YhcR_OBF_like"/>
    <property type="match status" value="1"/>
</dbReference>
<dbReference type="Proteomes" id="UP000248646">
    <property type="component" value="Unassembled WGS sequence"/>
</dbReference>
<keyword evidence="2" id="KW-0732">Signal</keyword>
<sequence length="1498" mass="161461">MSKRNWKKPLNAFLSAGLIVSLVIPAMPTSVAAATNATDLIISEYIEGTSYNKAIELYNGTGAEIDLTQYTLEHYNNSGSATVGTTTTDKSLPLVGTLATGETYVVSRADADPAILAAVEVNGLLDTTKNVINFNGNDQVVLKKNGVVVDSIGQVGSVENALADVSLVRNGNVLTGDKTVDDAFVKTLEWTDQGKNIFSDLGKHTFGDSTPVDPTEPTTVQTVSASPNAGAVESGTEVTLSSATEGATIYYTTDNTEPTTASATFTTPIIINANTTIKAIAVKDGKTSEVKEITYSILTALESKTILEARTNLNETVQIEGIVTTEAGPWGTQAFYMQDDTAGMYIYTGSANVQPGNKIRVTGQVITYSSEIEIEPTKIEVISTGNPVPTALVVTPTGVNDDTQGELVALENVTITDLAQSGTYGTFEFQALAENGETVLVRHDNRTGLEYSEFIKHFSEGDKVNLTGISAIFNNVYQLKTLGLESFDLVNKPAVYASKYAGTVTVNTKIELASGVENATIYYTLDGSTPTTSSTRYVEPISLTETTTIKAIAVTSETTSEAFSFTYTIVKAEGVTIRDIQGNDHTSSYVGASVKDITGVVTHKIDGTNFVMQDIDNADADNTTSEAIQVNKSTHGVNVGDKVTVAGTVEENGSGTNLTTTRIKATTVAINGTAALPAPLVVGVDVIPPNKIIDNDKLTSFDPLEDGIDFWESVEFMRVSFPNAKVIGTPYSGDIPIVAENTTNNEFNELGGLNIAKDDYNPEKVFLDINNNNYITNSGDYFTGDTVGVISYGNSNFKLLAEESSLPLITRLDRTPDVTTIQPLEDKLTVAAYNVENFSTNTANTSDEKVEKIAKSFVTNMKSPDIITLVEVQDTDGETDSGSSDATGSYERLIAAIIAADGPTYAWTDVAPVNNTNGGAPGANIRVGYLYNPERVSLVEGTKGAATAANTWNESGNLVLNPGVIEPANFTDTRKPVVAEFEFKGERVVVIGAHLNSKGGDEPLFGKNQPPFLGSEAERLGLATTINKFIQDGLAKNPNLNVVVAGDMNDFEFTPVMDTLKGDQLTNMVDLVPAADRFSYFYQGNNQVLDHILVTNNLSDHTSVDMIHINANYLASQGRASDHDPVLVQIDLLAEDEVVTPIEAEKTYNIKKLTTKKLTLSKPSVSITLDDQSVITEGIVFTGAKYAEFLGAGFETTTVTLKPSEADAIIDFKGTNVQKVIIDGTNVKEIKGAENIQVIEYINGVSAETITLTDTKGAPLEGPSFLDENNEELTTYYKDVVGKEGQSLKKALHEIIDDHTELTYSTAWEALRETDEDPNNPNNVILFYSGISRSETLNGGDVGDWNREHTWAKSHGNFGDSTGTGTDIHNLRPTDVQVNNSRGNLDFDYGGSTVTNCSECKKDGDSFEPPTNVKGDVARILFYMATRYEQGDSIDLELNDQVNNGSNPYHGKLSVLLEWNELDPVDEFEQNRNNVIQEWQGNRNPFIDNPQWANAIWN</sequence>